<comment type="function">
    <text evidence="4">May be involved in the intracellular transport of sterols or other lipids. May bind cholesterol or other sterols.</text>
</comment>
<dbReference type="InterPro" id="IPR000799">
    <property type="entry name" value="StAR-like"/>
</dbReference>
<dbReference type="GO" id="GO:0008289">
    <property type="term" value="F:lipid binding"/>
    <property type="evidence" value="ECO:0007669"/>
    <property type="project" value="UniProtKB-KW"/>
</dbReference>
<reference evidence="6" key="1">
    <citation type="submission" date="2023-03" db="EMBL/GenBank/DDBJ databases">
        <authorList>
            <person name="Steffen K."/>
            <person name="Cardenas P."/>
        </authorList>
    </citation>
    <scope>NUCLEOTIDE SEQUENCE</scope>
</reference>
<evidence type="ECO:0000256" key="1">
    <source>
        <dbReference type="ARBA" id="ARBA00022448"/>
    </source>
</evidence>
<accession>A0AA35R7R4</accession>
<gene>
    <name evidence="6" type="ORF">GBAR_LOCUS4506</name>
</gene>
<dbReference type="EMBL" id="CASHTH010000652">
    <property type="protein sequence ID" value="CAI8005962.1"/>
    <property type="molecule type" value="Genomic_DNA"/>
</dbReference>
<name>A0AA35R7R4_GEOBA</name>
<evidence type="ECO:0000256" key="4">
    <source>
        <dbReference type="ARBA" id="ARBA00024750"/>
    </source>
</evidence>
<dbReference type="PANTHER" id="PTHR46374:SF1">
    <property type="entry name" value="START DOMAIN-CONTAINING PROTEIN"/>
    <property type="match status" value="1"/>
</dbReference>
<dbReference type="Proteomes" id="UP001174909">
    <property type="component" value="Unassembled WGS sequence"/>
</dbReference>
<dbReference type="InterPro" id="IPR023393">
    <property type="entry name" value="START-like_dom_sf"/>
</dbReference>
<evidence type="ECO:0000256" key="3">
    <source>
        <dbReference type="ARBA" id="ARBA00023121"/>
    </source>
</evidence>
<comment type="caution">
    <text evidence="6">The sequence shown here is derived from an EMBL/GenBank/DDBJ whole genome shotgun (WGS) entry which is preliminary data.</text>
</comment>
<dbReference type="SMART" id="SM00234">
    <property type="entry name" value="START"/>
    <property type="match status" value="1"/>
</dbReference>
<evidence type="ECO:0000313" key="7">
    <source>
        <dbReference type="Proteomes" id="UP001174909"/>
    </source>
</evidence>
<feature type="domain" description="START" evidence="5">
    <location>
        <begin position="64"/>
        <end position="253"/>
    </location>
</feature>
<keyword evidence="2" id="KW-0445">Lipid transport</keyword>
<dbReference type="SUPFAM" id="SSF55961">
    <property type="entry name" value="Bet v1-like"/>
    <property type="match status" value="1"/>
</dbReference>
<sequence>MLALVGVSLTRNNCRRPRTPYHTRADGCPIARRRFLQLFFSMAGAMNYTEVTERTRETVMSYAQEQWPVIKSSSGVEVSFYENANTDTPAKVFKAVGIVRAPPATTFEYILPGALRLHWDKQVKSCEIVTIVEEGTAILRTLSNGAAMGLISPREYLDLVTISRNTETGLHLSYSTGIEYPYPEDPSYVRGLNHPSTMMCFPLDSDPNSTKLVYAFQTDLKGKIPPKLIDATLPSIQVTFFKNLRKAIKERTREKTGKTCML</sequence>
<keyword evidence="1" id="KW-0813">Transport</keyword>
<dbReference type="Pfam" id="PF01852">
    <property type="entry name" value="START"/>
    <property type="match status" value="1"/>
</dbReference>
<evidence type="ECO:0000256" key="2">
    <source>
        <dbReference type="ARBA" id="ARBA00023055"/>
    </source>
</evidence>
<dbReference type="InterPro" id="IPR002913">
    <property type="entry name" value="START_lipid-bd_dom"/>
</dbReference>
<keyword evidence="3" id="KW-0446">Lipid-binding</keyword>
<dbReference type="PROSITE" id="PS50848">
    <property type="entry name" value="START"/>
    <property type="match status" value="1"/>
</dbReference>
<protein>
    <submittedName>
        <fullName evidence="6">StAR-related lipid transfer protein 5</fullName>
    </submittedName>
</protein>
<dbReference type="Gene3D" id="3.30.530.20">
    <property type="match status" value="1"/>
</dbReference>
<dbReference type="AlphaFoldDB" id="A0AA35R7R4"/>
<dbReference type="InterPro" id="IPR043556">
    <property type="entry name" value="StARD5/6"/>
</dbReference>
<organism evidence="6 7">
    <name type="scientific">Geodia barretti</name>
    <name type="common">Barrett's horny sponge</name>
    <dbReference type="NCBI Taxonomy" id="519541"/>
    <lineage>
        <taxon>Eukaryota</taxon>
        <taxon>Metazoa</taxon>
        <taxon>Porifera</taxon>
        <taxon>Demospongiae</taxon>
        <taxon>Heteroscleromorpha</taxon>
        <taxon>Tetractinellida</taxon>
        <taxon>Astrophorina</taxon>
        <taxon>Geodiidae</taxon>
        <taxon>Geodia</taxon>
    </lineage>
</organism>
<evidence type="ECO:0000259" key="5">
    <source>
        <dbReference type="PROSITE" id="PS50848"/>
    </source>
</evidence>
<evidence type="ECO:0000313" key="6">
    <source>
        <dbReference type="EMBL" id="CAI8005962.1"/>
    </source>
</evidence>
<dbReference type="PANTHER" id="PTHR46374">
    <property type="entry name" value="PROTEIN CBG07384"/>
    <property type="match status" value="1"/>
</dbReference>
<proteinExistence type="predicted"/>
<dbReference type="GO" id="GO:0006869">
    <property type="term" value="P:lipid transport"/>
    <property type="evidence" value="ECO:0007669"/>
    <property type="project" value="UniProtKB-KW"/>
</dbReference>
<dbReference type="PRINTS" id="PR00978">
    <property type="entry name" value="STARPROTEIN"/>
</dbReference>
<keyword evidence="7" id="KW-1185">Reference proteome</keyword>